<dbReference type="OrthoDB" id="10041575at2759"/>
<proteinExistence type="predicted"/>
<dbReference type="EMBL" id="CAJNYT010000559">
    <property type="protein sequence ID" value="CAF3356779.1"/>
    <property type="molecule type" value="Genomic_DNA"/>
</dbReference>
<dbReference type="EMBL" id="CAJNXB010004380">
    <property type="protein sequence ID" value="CAF3374513.1"/>
    <property type="molecule type" value="Genomic_DNA"/>
</dbReference>
<evidence type="ECO:0000313" key="8">
    <source>
        <dbReference type="EMBL" id="CAF4692471.1"/>
    </source>
</evidence>
<dbReference type="EMBL" id="CAJOBO010002098">
    <property type="protein sequence ID" value="CAF4431289.1"/>
    <property type="molecule type" value="Genomic_DNA"/>
</dbReference>
<dbReference type="Proteomes" id="UP000663851">
    <property type="component" value="Unassembled WGS sequence"/>
</dbReference>
<dbReference type="Proteomes" id="UP000663865">
    <property type="component" value="Unassembled WGS sequence"/>
</dbReference>
<name>A0A820R5G4_9BILA</name>
<feature type="chain" id="PRO_5044132699" evidence="1">
    <location>
        <begin position="23"/>
        <end position="137"/>
    </location>
</feature>
<accession>A0A820R5G4</accession>
<feature type="signal peptide" evidence="1">
    <location>
        <begin position="1"/>
        <end position="22"/>
    </location>
</feature>
<evidence type="ECO:0000313" key="5">
    <source>
        <dbReference type="EMBL" id="CAF3494328.1"/>
    </source>
</evidence>
<evidence type="ECO:0000313" key="10">
    <source>
        <dbReference type="Proteomes" id="UP000663873"/>
    </source>
</evidence>
<dbReference type="EMBL" id="CAJNYU010000624">
    <property type="protein sequence ID" value="CAF3377734.1"/>
    <property type="molecule type" value="Genomic_DNA"/>
</dbReference>
<dbReference type="Proteomes" id="UP000663869">
    <property type="component" value="Unassembled WGS sequence"/>
</dbReference>
<dbReference type="AlphaFoldDB" id="A0A820R5G4"/>
<evidence type="ECO:0000313" key="7">
    <source>
        <dbReference type="EMBL" id="CAF4431289.1"/>
    </source>
</evidence>
<dbReference type="Proteomes" id="UP000663825">
    <property type="component" value="Unassembled WGS sequence"/>
</dbReference>
<evidence type="ECO:0000313" key="9">
    <source>
        <dbReference type="Proteomes" id="UP000663851"/>
    </source>
</evidence>
<keyword evidence="1" id="KW-0732">Signal</keyword>
<sequence length="137" mass="15880">MKSMIIFYFLCILLSFINSVFSNSNYKSRLYNIIRQSESQDEEQTLLNLQFFQDLTSTITPPLSSNDDSDSMENIQETKLQARNSWDSDDDAYFKWASLNRRPMESLIGRKRAVEKVFTGTKNTRVNTGLWRTGLVG</sequence>
<reference evidence="7" key="1">
    <citation type="submission" date="2021-02" db="EMBL/GenBank/DDBJ databases">
        <authorList>
            <person name="Nowell W R."/>
        </authorList>
    </citation>
    <scope>NUCLEOTIDE SEQUENCE</scope>
</reference>
<dbReference type="EMBL" id="CAJNYV010002702">
    <property type="protein sequence ID" value="CAF3494328.1"/>
    <property type="molecule type" value="Genomic_DNA"/>
</dbReference>
<organism evidence="7 9">
    <name type="scientific">Rotaria socialis</name>
    <dbReference type="NCBI Taxonomy" id="392032"/>
    <lineage>
        <taxon>Eukaryota</taxon>
        <taxon>Metazoa</taxon>
        <taxon>Spiralia</taxon>
        <taxon>Gnathifera</taxon>
        <taxon>Rotifera</taxon>
        <taxon>Eurotatoria</taxon>
        <taxon>Bdelloidea</taxon>
        <taxon>Philodinida</taxon>
        <taxon>Philodinidae</taxon>
        <taxon>Rotaria</taxon>
    </lineage>
</organism>
<evidence type="ECO:0000313" key="2">
    <source>
        <dbReference type="EMBL" id="CAF3356779.1"/>
    </source>
</evidence>
<dbReference type="Proteomes" id="UP000663873">
    <property type="component" value="Unassembled WGS sequence"/>
</dbReference>
<dbReference type="EMBL" id="CAJOBP010002254">
    <property type="protein sequence ID" value="CAF4343874.1"/>
    <property type="molecule type" value="Genomic_DNA"/>
</dbReference>
<evidence type="ECO:0000256" key="1">
    <source>
        <dbReference type="SAM" id="SignalP"/>
    </source>
</evidence>
<dbReference type="Proteomes" id="UP000663848">
    <property type="component" value="Unassembled WGS sequence"/>
</dbReference>
<gene>
    <name evidence="4" type="ORF">FME351_LOCUS6950</name>
    <name evidence="2" type="ORF">GRG538_LOCUS6047</name>
    <name evidence="7" type="ORF">HFQ381_LOCUS22362</name>
    <name evidence="5" type="ORF">KIK155_LOCUS15363</name>
    <name evidence="8" type="ORF">QYT958_LOCUS17285</name>
    <name evidence="3" type="ORF">TIS948_LOCUS25375</name>
    <name evidence="6" type="ORF">UJA718_LOCUS15330</name>
</gene>
<dbReference type="Proteomes" id="UP000663872">
    <property type="component" value="Unassembled WGS sequence"/>
</dbReference>
<evidence type="ECO:0000313" key="6">
    <source>
        <dbReference type="EMBL" id="CAF4343874.1"/>
    </source>
</evidence>
<dbReference type="EMBL" id="CAJOBR010002598">
    <property type="protein sequence ID" value="CAF4692471.1"/>
    <property type="molecule type" value="Genomic_DNA"/>
</dbReference>
<keyword evidence="10" id="KW-1185">Reference proteome</keyword>
<comment type="caution">
    <text evidence="7">The sequence shown here is derived from an EMBL/GenBank/DDBJ whole genome shotgun (WGS) entry which is preliminary data.</text>
</comment>
<evidence type="ECO:0000313" key="4">
    <source>
        <dbReference type="EMBL" id="CAF3377734.1"/>
    </source>
</evidence>
<evidence type="ECO:0000313" key="3">
    <source>
        <dbReference type="EMBL" id="CAF3374513.1"/>
    </source>
</evidence>
<protein>
    <submittedName>
        <fullName evidence="7">Uncharacterized protein</fullName>
    </submittedName>
</protein>